<dbReference type="PANTHER" id="PTHR43549">
    <property type="entry name" value="MULTIDRUG RESISTANCE PROTEIN YPNP-RELATED"/>
    <property type="match status" value="1"/>
</dbReference>
<keyword evidence="2" id="KW-0813">Transport</keyword>
<comment type="subcellular location">
    <subcellularLocation>
        <location evidence="1">Cell membrane</location>
        <topology evidence="1">Multi-pass membrane protein</topology>
    </subcellularLocation>
</comment>
<dbReference type="GO" id="GO:0005886">
    <property type="term" value="C:plasma membrane"/>
    <property type="evidence" value="ECO:0007669"/>
    <property type="project" value="UniProtKB-SubCell"/>
</dbReference>
<evidence type="ECO:0000256" key="1">
    <source>
        <dbReference type="ARBA" id="ARBA00004651"/>
    </source>
</evidence>
<feature type="transmembrane region" description="Helical" evidence="7">
    <location>
        <begin position="139"/>
        <end position="156"/>
    </location>
</feature>
<keyword evidence="3" id="KW-1003">Cell membrane</keyword>
<keyword evidence="4 7" id="KW-0812">Transmembrane</keyword>
<feature type="transmembrane region" description="Helical" evidence="7">
    <location>
        <begin position="12"/>
        <end position="33"/>
    </location>
</feature>
<dbReference type="Pfam" id="PF01554">
    <property type="entry name" value="MatE"/>
    <property type="match status" value="1"/>
</dbReference>
<name>A0A9D2FRI0_9FIRM</name>
<evidence type="ECO:0000256" key="4">
    <source>
        <dbReference type="ARBA" id="ARBA00022692"/>
    </source>
</evidence>
<sequence length="291" mass="31107">MCKNAFVPMRRLMLSLGLPIVLSMMLQAVYNIVDSAYLSNMKEAGEEALTALGLAFPVQLFMVAVAIGTGVGTNALLAKSMGQGNRGKSNKVVGNAGLLGFVISVIFLLFGLFGVPAYVESQNAGGSISAIVLEMTIDYLRICCSISFGIVFFSVYEKILQALGRSFYSTIAQVAGAVVNIVLDPIMIYGWLGCPELGVKGAAYATVIGQIVSAVLAFLFHIKLDVEIENRWKYLKPDGAIIKEIYAIGLPAILSQALLTVMTYGLNIILSQLPKVGENAVTVYGLCCKIQ</sequence>
<evidence type="ECO:0000256" key="3">
    <source>
        <dbReference type="ARBA" id="ARBA00022475"/>
    </source>
</evidence>
<dbReference type="EMBL" id="DXBG01000170">
    <property type="protein sequence ID" value="HIZ65658.1"/>
    <property type="molecule type" value="Genomic_DNA"/>
</dbReference>
<keyword evidence="5 7" id="KW-1133">Transmembrane helix</keyword>
<feature type="transmembrane region" description="Helical" evidence="7">
    <location>
        <begin position="53"/>
        <end position="77"/>
    </location>
</feature>
<evidence type="ECO:0000256" key="6">
    <source>
        <dbReference type="ARBA" id="ARBA00023136"/>
    </source>
</evidence>
<proteinExistence type="predicted"/>
<evidence type="ECO:0000313" key="9">
    <source>
        <dbReference type="Proteomes" id="UP000824056"/>
    </source>
</evidence>
<evidence type="ECO:0000256" key="5">
    <source>
        <dbReference type="ARBA" id="ARBA00022989"/>
    </source>
</evidence>
<dbReference type="GO" id="GO:0015297">
    <property type="term" value="F:antiporter activity"/>
    <property type="evidence" value="ECO:0007669"/>
    <property type="project" value="InterPro"/>
</dbReference>
<dbReference type="AlphaFoldDB" id="A0A9D2FRI0"/>
<feature type="transmembrane region" description="Helical" evidence="7">
    <location>
        <begin position="98"/>
        <end position="119"/>
    </location>
</feature>
<feature type="transmembrane region" description="Helical" evidence="7">
    <location>
        <begin position="203"/>
        <end position="224"/>
    </location>
</feature>
<dbReference type="InterPro" id="IPR052031">
    <property type="entry name" value="Membrane_Transporter-Flippase"/>
</dbReference>
<dbReference type="InterPro" id="IPR002528">
    <property type="entry name" value="MATE_fam"/>
</dbReference>
<feature type="transmembrane region" description="Helical" evidence="7">
    <location>
        <begin position="245"/>
        <end position="266"/>
    </location>
</feature>
<reference evidence="8" key="1">
    <citation type="journal article" date="2021" name="PeerJ">
        <title>Extensive microbial diversity within the chicken gut microbiome revealed by metagenomics and culture.</title>
        <authorList>
            <person name="Gilroy R."/>
            <person name="Ravi A."/>
            <person name="Getino M."/>
            <person name="Pursley I."/>
            <person name="Horton D.L."/>
            <person name="Alikhan N.F."/>
            <person name="Baker D."/>
            <person name="Gharbi K."/>
            <person name="Hall N."/>
            <person name="Watson M."/>
            <person name="Adriaenssens E.M."/>
            <person name="Foster-Nyarko E."/>
            <person name="Jarju S."/>
            <person name="Secka A."/>
            <person name="Antonio M."/>
            <person name="Oren A."/>
            <person name="Chaudhuri R.R."/>
            <person name="La Ragione R."/>
            <person name="Hildebrand F."/>
            <person name="Pallen M.J."/>
        </authorList>
    </citation>
    <scope>NUCLEOTIDE SEQUENCE</scope>
    <source>
        <strain evidence="8">1068</strain>
    </source>
</reference>
<feature type="transmembrane region" description="Helical" evidence="7">
    <location>
        <begin position="168"/>
        <end position="191"/>
    </location>
</feature>
<accession>A0A9D2FRI0</accession>
<evidence type="ECO:0000256" key="7">
    <source>
        <dbReference type="SAM" id="Phobius"/>
    </source>
</evidence>
<organism evidence="8 9">
    <name type="scientific">Candidatus Blautia pullicola</name>
    <dbReference type="NCBI Taxonomy" id="2838498"/>
    <lineage>
        <taxon>Bacteria</taxon>
        <taxon>Bacillati</taxon>
        <taxon>Bacillota</taxon>
        <taxon>Clostridia</taxon>
        <taxon>Lachnospirales</taxon>
        <taxon>Lachnospiraceae</taxon>
        <taxon>Blautia</taxon>
    </lineage>
</organism>
<reference evidence="8" key="2">
    <citation type="submission" date="2021-04" db="EMBL/GenBank/DDBJ databases">
        <authorList>
            <person name="Gilroy R."/>
        </authorList>
    </citation>
    <scope>NUCLEOTIDE SEQUENCE</scope>
    <source>
        <strain evidence="8">1068</strain>
    </source>
</reference>
<evidence type="ECO:0000256" key="2">
    <source>
        <dbReference type="ARBA" id="ARBA00022448"/>
    </source>
</evidence>
<comment type="caution">
    <text evidence="8">The sequence shown here is derived from an EMBL/GenBank/DDBJ whole genome shotgun (WGS) entry which is preliminary data.</text>
</comment>
<dbReference type="PANTHER" id="PTHR43549:SF3">
    <property type="entry name" value="MULTIDRUG RESISTANCE PROTEIN YPNP-RELATED"/>
    <property type="match status" value="1"/>
</dbReference>
<protein>
    <submittedName>
        <fullName evidence="8">Polysaccharide biosynthesis C-terminal domain-containing protein</fullName>
    </submittedName>
</protein>
<dbReference type="GO" id="GO:0042910">
    <property type="term" value="F:xenobiotic transmembrane transporter activity"/>
    <property type="evidence" value="ECO:0007669"/>
    <property type="project" value="InterPro"/>
</dbReference>
<dbReference type="Proteomes" id="UP000824056">
    <property type="component" value="Unassembled WGS sequence"/>
</dbReference>
<evidence type="ECO:0000313" key="8">
    <source>
        <dbReference type="EMBL" id="HIZ65658.1"/>
    </source>
</evidence>
<gene>
    <name evidence="8" type="ORF">H9809_07145</name>
</gene>
<keyword evidence="6 7" id="KW-0472">Membrane</keyword>